<feature type="transmembrane region" description="Helical" evidence="3">
    <location>
        <begin position="214"/>
        <end position="236"/>
    </location>
</feature>
<sequence>MGDKEASQVAGEPAGESIQSSENETRRLTWYKKLSFTSGHFMNVVGISIWFPYSVIFFQKVIGLPPSDTGTVILVAQVAGAVSLPFIGMWSDQTVLRYGRRKIFHLAGILATGLVLFFLWHECLGCSDAPPEYQVIYFTSFAVVFQFGWAATQIAQLSLIPELVRDKTEQVGLNAMRTTFTIVANIIIFVCFLVLFATFKNDTNSISPDDKDVFWIVAIIAVVLGFLFGVPFQILIREDPDAARLPRLKWFEWIQQPQFFLAMCGFVSARIIFIVPQTYLPIYLTDTLQLNKKSVATGPLVLYVTAFVTTFAVKQVTKKMGTLLFIMVLSSTDDVLYGHGSCLGCSSNPQGVYIFRRIWFWVKEPSQVSPQVVFNAARDNVYLAIVLLGVGGATVLVLSYTMISQVVGKYTQFAPQSTTDPSSQEFYRHVMVYTPFAASALGLFTLSAYLLLQERERRRYNMAMSRDRLPPLPRLITTKGRAVLKSQHPSKLGSATHERRAAPLSTQLT</sequence>
<dbReference type="Pfam" id="PF13347">
    <property type="entry name" value="MFS_2"/>
    <property type="match status" value="1"/>
</dbReference>
<dbReference type="Gene3D" id="1.20.1250.20">
    <property type="entry name" value="MFS general substrate transporter like domains"/>
    <property type="match status" value="1"/>
</dbReference>
<evidence type="ECO:0000313" key="4">
    <source>
        <dbReference type="EMBL" id="CAI7994337.1"/>
    </source>
</evidence>
<feature type="region of interest" description="Disordered" evidence="2">
    <location>
        <begin position="1"/>
        <end position="21"/>
    </location>
</feature>
<reference evidence="4" key="1">
    <citation type="submission" date="2023-03" db="EMBL/GenBank/DDBJ databases">
        <authorList>
            <person name="Steffen K."/>
            <person name="Cardenas P."/>
        </authorList>
    </citation>
    <scope>NUCLEOTIDE SEQUENCE</scope>
</reference>
<dbReference type="PANTHER" id="PTHR11328:SF28">
    <property type="entry name" value="MAJOR FACILITATOR SUPERFAMILY DOMAIN-CONTAINING PROTEIN 12"/>
    <property type="match status" value="1"/>
</dbReference>
<comment type="similarity">
    <text evidence="1">Belongs to the major facilitator superfamily.</text>
</comment>
<dbReference type="EMBL" id="CASHTH010000211">
    <property type="protein sequence ID" value="CAI7994337.1"/>
    <property type="molecule type" value="Genomic_DNA"/>
</dbReference>
<feature type="transmembrane region" description="Helical" evidence="3">
    <location>
        <begin position="295"/>
        <end position="313"/>
    </location>
</feature>
<dbReference type="GO" id="GO:0008643">
    <property type="term" value="P:carbohydrate transport"/>
    <property type="evidence" value="ECO:0007669"/>
    <property type="project" value="InterPro"/>
</dbReference>
<dbReference type="PANTHER" id="PTHR11328">
    <property type="entry name" value="MAJOR FACILITATOR SUPERFAMILY DOMAIN-CONTAINING PROTEIN"/>
    <property type="match status" value="1"/>
</dbReference>
<evidence type="ECO:0000256" key="3">
    <source>
        <dbReference type="SAM" id="Phobius"/>
    </source>
</evidence>
<dbReference type="GO" id="GO:0015293">
    <property type="term" value="F:symporter activity"/>
    <property type="evidence" value="ECO:0007669"/>
    <property type="project" value="InterPro"/>
</dbReference>
<keyword evidence="3" id="KW-1133">Transmembrane helix</keyword>
<feature type="region of interest" description="Disordered" evidence="2">
    <location>
        <begin position="485"/>
        <end position="509"/>
    </location>
</feature>
<evidence type="ECO:0000313" key="5">
    <source>
        <dbReference type="Proteomes" id="UP001174909"/>
    </source>
</evidence>
<accession>A0AA35QX12</accession>
<keyword evidence="3" id="KW-0472">Membrane</keyword>
<name>A0AA35QX12_GEOBA</name>
<feature type="transmembrane region" description="Helical" evidence="3">
    <location>
        <begin position="180"/>
        <end position="199"/>
    </location>
</feature>
<gene>
    <name evidence="4" type="ORF">GBAR_LOCUS1428</name>
</gene>
<keyword evidence="3" id="KW-0812">Transmembrane</keyword>
<feature type="transmembrane region" description="Helical" evidence="3">
    <location>
        <begin position="257"/>
        <end position="275"/>
    </location>
</feature>
<dbReference type="InterPro" id="IPR036259">
    <property type="entry name" value="MFS_trans_sf"/>
</dbReference>
<dbReference type="SUPFAM" id="SSF103473">
    <property type="entry name" value="MFS general substrate transporter"/>
    <property type="match status" value="1"/>
</dbReference>
<evidence type="ECO:0000256" key="2">
    <source>
        <dbReference type="SAM" id="MobiDB-lite"/>
    </source>
</evidence>
<dbReference type="Proteomes" id="UP001174909">
    <property type="component" value="Unassembled WGS sequence"/>
</dbReference>
<feature type="transmembrane region" description="Helical" evidence="3">
    <location>
        <begin position="41"/>
        <end position="59"/>
    </location>
</feature>
<feature type="transmembrane region" description="Helical" evidence="3">
    <location>
        <begin position="430"/>
        <end position="452"/>
    </location>
</feature>
<dbReference type="AlphaFoldDB" id="A0AA35QX12"/>
<keyword evidence="5" id="KW-1185">Reference proteome</keyword>
<evidence type="ECO:0000256" key="1">
    <source>
        <dbReference type="ARBA" id="ARBA00008335"/>
    </source>
</evidence>
<dbReference type="InterPro" id="IPR039672">
    <property type="entry name" value="MFS_2"/>
</dbReference>
<feature type="transmembrane region" description="Helical" evidence="3">
    <location>
        <begin position="103"/>
        <end position="120"/>
    </location>
</feature>
<feature type="transmembrane region" description="Helical" evidence="3">
    <location>
        <begin position="71"/>
        <end position="91"/>
    </location>
</feature>
<feature type="transmembrane region" description="Helical" evidence="3">
    <location>
        <begin position="135"/>
        <end position="159"/>
    </location>
</feature>
<comment type="caution">
    <text evidence="4">The sequence shown here is derived from an EMBL/GenBank/DDBJ whole genome shotgun (WGS) entry which is preliminary data.</text>
</comment>
<proteinExistence type="inferred from homology"/>
<feature type="transmembrane region" description="Helical" evidence="3">
    <location>
        <begin position="381"/>
        <end position="403"/>
    </location>
</feature>
<dbReference type="GO" id="GO:0005886">
    <property type="term" value="C:plasma membrane"/>
    <property type="evidence" value="ECO:0007669"/>
    <property type="project" value="TreeGrafter"/>
</dbReference>
<protein>
    <submittedName>
        <fullName evidence="4">Major facilitator superfamily domain-containing protein 12</fullName>
    </submittedName>
</protein>
<organism evidence="4 5">
    <name type="scientific">Geodia barretti</name>
    <name type="common">Barrett's horny sponge</name>
    <dbReference type="NCBI Taxonomy" id="519541"/>
    <lineage>
        <taxon>Eukaryota</taxon>
        <taxon>Metazoa</taxon>
        <taxon>Porifera</taxon>
        <taxon>Demospongiae</taxon>
        <taxon>Heteroscleromorpha</taxon>
        <taxon>Tetractinellida</taxon>
        <taxon>Astrophorina</taxon>
        <taxon>Geodiidae</taxon>
        <taxon>Geodia</taxon>
    </lineage>
</organism>